<accession>A0A644V3E6</accession>
<dbReference type="InterPro" id="IPR026866">
    <property type="entry name" value="CR006_AAA"/>
</dbReference>
<dbReference type="Gene3D" id="1.10.287.510">
    <property type="entry name" value="Helix hairpin bin"/>
    <property type="match status" value="1"/>
</dbReference>
<feature type="coiled-coil region" evidence="1">
    <location>
        <begin position="479"/>
        <end position="506"/>
    </location>
</feature>
<name>A0A644V3E6_9ZZZZ</name>
<reference evidence="3" key="1">
    <citation type="submission" date="2019-08" db="EMBL/GenBank/DDBJ databases">
        <authorList>
            <person name="Kucharzyk K."/>
            <person name="Murdoch R.W."/>
            <person name="Higgins S."/>
            <person name="Loffler F."/>
        </authorList>
    </citation>
    <scope>NUCLEOTIDE SEQUENCE</scope>
</reference>
<feature type="domain" description="Protein CR006 P-loop" evidence="2">
    <location>
        <begin position="39"/>
        <end position="727"/>
    </location>
</feature>
<organism evidence="3">
    <name type="scientific">bioreactor metagenome</name>
    <dbReference type="NCBI Taxonomy" id="1076179"/>
    <lineage>
        <taxon>unclassified sequences</taxon>
        <taxon>metagenomes</taxon>
        <taxon>ecological metagenomes</taxon>
    </lineage>
</organism>
<gene>
    <name evidence="3" type="ORF">SDC9_31830</name>
</gene>
<protein>
    <recommendedName>
        <fullName evidence="2">Protein CR006 P-loop domain-containing protein</fullName>
    </recommendedName>
</protein>
<dbReference type="Gene3D" id="3.40.50.300">
    <property type="entry name" value="P-loop containing nucleotide triphosphate hydrolases"/>
    <property type="match status" value="1"/>
</dbReference>
<evidence type="ECO:0000259" key="2">
    <source>
        <dbReference type="Pfam" id="PF13166"/>
    </source>
</evidence>
<dbReference type="AlphaFoldDB" id="A0A644V3E6"/>
<dbReference type="Pfam" id="PF13166">
    <property type="entry name" value="AAA_13"/>
    <property type="match status" value="1"/>
</dbReference>
<evidence type="ECO:0000256" key="1">
    <source>
        <dbReference type="SAM" id="Coils"/>
    </source>
</evidence>
<keyword evidence="1" id="KW-0175">Coiled coil</keyword>
<proteinExistence type="predicted"/>
<dbReference type="EMBL" id="VSSQ01000212">
    <property type="protein sequence ID" value="MPL85856.1"/>
    <property type="molecule type" value="Genomic_DNA"/>
</dbReference>
<dbReference type="InterPro" id="IPR027417">
    <property type="entry name" value="P-loop_NTPase"/>
</dbReference>
<dbReference type="SUPFAM" id="SSF52540">
    <property type="entry name" value="P-loop containing nucleoside triphosphate hydrolases"/>
    <property type="match status" value="1"/>
</dbReference>
<comment type="caution">
    <text evidence="3">The sequence shown here is derived from an EMBL/GenBank/DDBJ whole genome shotgun (WGS) entry which is preliminary data.</text>
</comment>
<sequence>MDEVKNKYLIQWNVSNIGTHENMIQNIDAGENGPIRIGVYSPNGGGKSTISRQFRLLSISKDKLPKSDKYITLGNNNAEFKFKLFNQENATEKYEFKIIHSTDKIPQITNNSQLIFHVFNSDYVRESIEPDNFGQNKEIEGYIIGKDVVDLTIEKKELENIRGKYEQVKKDINLEITKAKSELQEQGIRASTNEFKNFTFENIIGDFSPSEEENFKSLKSSLKKLEGIPEDLQDVSFHRPFDIDISVVSDTVNDLKEKITISTLSAEFKKKIQTKEYFIKSGLELLDKNKSSCPFCEQELKEAQLSLIDSYTAYVYDAETLYRNKLQEKIKGIISLKKSLEEKYQEFLKIKIGFDKNKSFFPSFQNEELYAIEDISKDPLWDKVIDLINSKITNISQIIDDNKITNINLLKGNIEKLVVSITDCIGKNNTKISKINSLMKDSGSEILFLKKRMCNAKYIEIKTTLKTLLADESEIKEEGQKKASEIKESENKAKKLKKEIVADRFESLIQFVFSDKYTFDKENNYLKFKEHSLKNSVHDVLSDGEKNIIAFCYYIAETHTLITNENDYDKLFFVIDDPISSMDFNYTYSLCRILERLHEYFGYSNRKKLRFILFTHNIEFMSILLRNNVIQKKYVLIPSNFKELKKELVMPYHEHLSDICKVANDTQEPMHTTPNSMRHVLETIAKFEDPNQDLISFVDKYDDLKSCSSLYNMIQDLSHGVFRSQPAISSDDLKKGCKTILKFVDNKYKGQIENIKRTV</sequence>
<evidence type="ECO:0000313" key="3">
    <source>
        <dbReference type="EMBL" id="MPL85856.1"/>
    </source>
</evidence>